<dbReference type="EMBL" id="JAJFAZ020000003">
    <property type="protein sequence ID" value="KAI5339627.1"/>
    <property type="molecule type" value="Genomic_DNA"/>
</dbReference>
<accession>A0AAD4WC46</accession>
<comment type="caution">
    <text evidence="1">The sequence shown here is derived from an EMBL/GenBank/DDBJ whole genome shotgun (WGS) entry which is preliminary data.</text>
</comment>
<proteinExistence type="predicted"/>
<name>A0AAD4WC46_PRUDU</name>
<evidence type="ECO:0000313" key="2">
    <source>
        <dbReference type="Proteomes" id="UP001054821"/>
    </source>
</evidence>
<reference evidence="1 2" key="1">
    <citation type="journal article" date="2022" name="G3 (Bethesda)">
        <title>Whole-genome sequence and methylome profiling of the almond [Prunus dulcis (Mill.) D.A. Webb] cultivar 'Nonpareil'.</title>
        <authorList>
            <person name="D'Amico-Willman K.M."/>
            <person name="Ouma W.Z."/>
            <person name="Meulia T."/>
            <person name="Sideli G.M."/>
            <person name="Gradziel T.M."/>
            <person name="Fresnedo-Ramirez J."/>
        </authorList>
    </citation>
    <scope>NUCLEOTIDE SEQUENCE [LARGE SCALE GENOMIC DNA]</scope>
    <source>
        <strain evidence="1">Clone GOH B32 T37-40</strain>
    </source>
</reference>
<keyword evidence="2" id="KW-1185">Reference proteome</keyword>
<dbReference type="Proteomes" id="UP001054821">
    <property type="component" value="Chromosome 3"/>
</dbReference>
<dbReference type="AlphaFoldDB" id="A0AAD4WC46"/>
<gene>
    <name evidence="1" type="ORF">L3X38_018899</name>
</gene>
<protein>
    <submittedName>
        <fullName evidence="1">Uncharacterized protein</fullName>
    </submittedName>
</protein>
<organism evidence="1 2">
    <name type="scientific">Prunus dulcis</name>
    <name type="common">Almond</name>
    <name type="synonym">Amygdalus dulcis</name>
    <dbReference type="NCBI Taxonomy" id="3755"/>
    <lineage>
        <taxon>Eukaryota</taxon>
        <taxon>Viridiplantae</taxon>
        <taxon>Streptophyta</taxon>
        <taxon>Embryophyta</taxon>
        <taxon>Tracheophyta</taxon>
        <taxon>Spermatophyta</taxon>
        <taxon>Magnoliopsida</taxon>
        <taxon>eudicotyledons</taxon>
        <taxon>Gunneridae</taxon>
        <taxon>Pentapetalae</taxon>
        <taxon>rosids</taxon>
        <taxon>fabids</taxon>
        <taxon>Rosales</taxon>
        <taxon>Rosaceae</taxon>
        <taxon>Amygdaloideae</taxon>
        <taxon>Amygdaleae</taxon>
        <taxon>Prunus</taxon>
    </lineage>
</organism>
<evidence type="ECO:0000313" key="1">
    <source>
        <dbReference type="EMBL" id="KAI5339627.1"/>
    </source>
</evidence>
<sequence>MMPSKKYGRALPFAKVLRHILAKVAWHILAKLAERFLLQKWPGTSQKVGPGWIFSLPNPVPSSQHLGKKSWAEGVEVQREVFPPRELKFNGRYVNRVLNIRIFENSKIV</sequence>